<proteinExistence type="predicted"/>
<reference evidence="2 3" key="1">
    <citation type="submission" date="2020-02" db="EMBL/GenBank/DDBJ databases">
        <title>Genome sequencing for Draconibacterium sp. strain M1.</title>
        <authorList>
            <person name="Park S.-J."/>
        </authorList>
    </citation>
    <scope>NUCLEOTIDE SEQUENCE [LARGE SCALE GENOMIC DNA]</scope>
    <source>
        <strain evidence="2 3">M1</strain>
    </source>
</reference>
<sequence>MKRKKWKIFAGLLVFLVPLMVNAQFTDTKEIRKSYAITPETQIEITNKYGKIDFKNWDKDSVKFQINIRVEEKKLSKLEESIEEIDFDITNSEHYLIMRTVVEKIKVHWAGKSKGLKRLY</sequence>
<gene>
    <name evidence="2" type="ORF">G0Q07_19450</name>
</gene>
<protein>
    <submittedName>
        <fullName evidence="2">Uncharacterized protein</fullName>
    </submittedName>
</protein>
<evidence type="ECO:0000313" key="2">
    <source>
        <dbReference type="EMBL" id="QIA09748.1"/>
    </source>
</evidence>
<dbReference type="KEGG" id="drc:G0Q07_19450"/>
<dbReference type="EMBL" id="CP048409">
    <property type="protein sequence ID" value="QIA09748.1"/>
    <property type="molecule type" value="Genomic_DNA"/>
</dbReference>
<accession>A0A6C0RGA8</accession>
<dbReference type="AlphaFoldDB" id="A0A6C0RGA8"/>
<keyword evidence="3" id="KW-1185">Reference proteome</keyword>
<evidence type="ECO:0000313" key="3">
    <source>
        <dbReference type="Proteomes" id="UP000474630"/>
    </source>
</evidence>
<name>A0A6C0RGA8_9BACT</name>
<dbReference type="Proteomes" id="UP000474630">
    <property type="component" value="Chromosome"/>
</dbReference>
<organism evidence="2 3">
    <name type="scientific">Draconibacterium halophilum</name>
    <dbReference type="NCBI Taxonomy" id="2706887"/>
    <lineage>
        <taxon>Bacteria</taxon>
        <taxon>Pseudomonadati</taxon>
        <taxon>Bacteroidota</taxon>
        <taxon>Bacteroidia</taxon>
        <taxon>Marinilabiliales</taxon>
        <taxon>Prolixibacteraceae</taxon>
        <taxon>Draconibacterium</taxon>
    </lineage>
</organism>
<keyword evidence="1" id="KW-0732">Signal</keyword>
<evidence type="ECO:0000256" key="1">
    <source>
        <dbReference type="SAM" id="SignalP"/>
    </source>
</evidence>
<dbReference type="RefSeq" id="WP_163348717.1">
    <property type="nucleotide sequence ID" value="NZ_CP048409.1"/>
</dbReference>
<feature type="chain" id="PRO_5025553895" evidence="1">
    <location>
        <begin position="24"/>
        <end position="120"/>
    </location>
</feature>
<feature type="signal peptide" evidence="1">
    <location>
        <begin position="1"/>
        <end position="23"/>
    </location>
</feature>